<dbReference type="RefSeq" id="XP_007882544.1">
    <property type="nucleotide sequence ID" value="XM_007884353.1"/>
</dbReference>
<dbReference type="InterPro" id="IPR010905">
    <property type="entry name" value="Glyco_hydro_88"/>
</dbReference>
<dbReference type="Pfam" id="PF07470">
    <property type="entry name" value="Glyco_hydro_88"/>
    <property type="match status" value="1"/>
</dbReference>
<name>A0A061H0M3_9BASI</name>
<evidence type="ECO:0008006" key="5">
    <source>
        <dbReference type="Google" id="ProtNLM"/>
    </source>
</evidence>
<feature type="compositionally biased region" description="Polar residues" evidence="2">
    <location>
        <begin position="1"/>
        <end position="10"/>
    </location>
</feature>
<dbReference type="GO" id="GO:0005975">
    <property type="term" value="P:carbohydrate metabolic process"/>
    <property type="evidence" value="ECO:0007669"/>
    <property type="project" value="InterPro"/>
</dbReference>
<dbReference type="PANTHER" id="PTHR33886:SF8">
    <property type="entry name" value="UNSATURATED RHAMNOGALACTURONAN HYDROLASE (EUROFUNG)"/>
    <property type="match status" value="1"/>
</dbReference>
<dbReference type="GO" id="GO:0016787">
    <property type="term" value="F:hydrolase activity"/>
    <property type="evidence" value="ECO:0007669"/>
    <property type="project" value="UniProtKB-KW"/>
</dbReference>
<dbReference type="Proteomes" id="UP000053664">
    <property type="component" value="Unassembled WGS sequence"/>
</dbReference>
<organism evidence="3 4">
    <name type="scientific">Pseudozyma flocculosa PF-1</name>
    <dbReference type="NCBI Taxonomy" id="1277687"/>
    <lineage>
        <taxon>Eukaryota</taxon>
        <taxon>Fungi</taxon>
        <taxon>Dikarya</taxon>
        <taxon>Basidiomycota</taxon>
        <taxon>Ustilaginomycotina</taxon>
        <taxon>Ustilaginomycetes</taxon>
        <taxon>Ustilaginales</taxon>
        <taxon>Ustilaginaceae</taxon>
        <taxon>Pseudozyma</taxon>
    </lineage>
</organism>
<proteinExistence type="predicted"/>
<protein>
    <recommendedName>
        <fullName evidence="5">Glycosyl hydrolase family 88</fullName>
    </recommendedName>
</protein>
<dbReference type="HOGENOM" id="CLU_043688_0_0_1"/>
<accession>A0A061H0M3</accession>
<dbReference type="InterPro" id="IPR012341">
    <property type="entry name" value="6hp_glycosidase-like_sf"/>
</dbReference>
<dbReference type="InterPro" id="IPR008928">
    <property type="entry name" value="6-hairpin_glycosidase_sf"/>
</dbReference>
<dbReference type="Gene3D" id="1.50.10.10">
    <property type="match status" value="1"/>
</dbReference>
<sequence length="402" mass="44502">MSPAATTQETAPSHAPGPSKGAAAASTLAPSVEHDKAAELVDRLIHKLLNNEDTNKEFLLPLADGRIIDTKGWNGWEWTHGVALFALWEHHALTADRRSLDIITKWFHDRMAEGGTTKNINTMAPFLALASIYERNPRPQYKEWLLEWAEWAMNGLPKTHEGGFQHMTYIDDHDGQLWDDTLMMTVLPLAKIGLVLDRPEFVDEAKYQFLVHIKYLSDSRTGLWYHGWNFNGRHNFAKALWARGNCWITVAIPVFLSLLGVQPDTSDFFTRTLLATLRAQLDQLTKLQDPQTGLFHTLLDDPNSYLESSATAGFAAGTLLALRNGFLSSSPNAAAYASMAQKALGGVVSMIADDGELQNTSFGTAMGNDLDFYRNIAITPMPYGQALALFAVVQDMALATKP</sequence>
<dbReference type="SUPFAM" id="SSF48208">
    <property type="entry name" value="Six-hairpin glycosidases"/>
    <property type="match status" value="1"/>
</dbReference>
<evidence type="ECO:0000256" key="1">
    <source>
        <dbReference type="ARBA" id="ARBA00022801"/>
    </source>
</evidence>
<dbReference type="PANTHER" id="PTHR33886">
    <property type="entry name" value="UNSATURATED RHAMNOGALACTURONAN HYDROLASE (EUROFUNG)"/>
    <property type="match status" value="1"/>
</dbReference>
<gene>
    <name evidence="3" type="ORF">PFL1_06808</name>
</gene>
<dbReference type="EMBL" id="KE361654">
    <property type="protein sequence ID" value="EPQ25628.1"/>
    <property type="molecule type" value="Genomic_DNA"/>
</dbReference>
<evidence type="ECO:0000256" key="2">
    <source>
        <dbReference type="SAM" id="MobiDB-lite"/>
    </source>
</evidence>
<keyword evidence="1" id="KW-0378">Hydrolase</keyword>
<evidence type="ECO:0000313" key="4">
    <source>
        <dbReference type="Proteomes" id="UP000053664"/>
    </source>
</evidence>
<dbReference type="OrthoDB" id="2305845at2759"/>
<reference evidence="3 4" key="1">
    <citation type="journal article" date="2013" name="Plant Cell">
        <title>The transition from a phytopathogenic smut ancestor to an anamorphic biocontrol agent deciphered by comparative whole-genome analysis.</title>
        <authorList>
            <person name="Lefebvre F."/>
            <person name="Joly D.L."/>
            <person name="Labbe C."/>
            <person name="Teichmann B."/>
            <person name="Linning R."/>
            <person name="Belzile F."/>
            <person name="Bakkeren G."/>
            <person name="Belanger R.R."/>
        </authorList>
    </citation>
    <scope>NUCLEOTIDE SEQUENCE [LARGE SCALE GENOMIC DNA]</scope>
    <source>
        <strain evidence="3 4">PF-1</strain>
    </source>
</reference>
<dbReference type="KEGG" id="pfp:PFL1_06808"/>
<evidence type="ECO:0000313" key="3">
    <source>
        <dbReference type="EMBL" id="EPQ25628.1"/>
    </source>
</evidence>
<feature type="compositionally biased region" description="Low complexity" evidence="2">
    <location>
        <begin position="11"/>
        <end position="26"/>
    </location>
</feature>
<dbReference type="eggNOG" id="ENOG502QT25">
    <property type="taxonomic scope" value="Eukaryota"/>
</dbReference>
<dbReference type="AlphaFoldDB" id="A0A061H0M3"/>
<feature type="region of interest" description="Disordered" evidence="2">
    <location>
        <begin position="1"/>
        <end position="26"/>
    </location>
</feature>
<dbReference type="InterPro" id="IPR052043">
    <property type="entry name" value="PolySaccharide_Degr_Enz"/>
</dbReference>
<dbReference type="GeneID" id="19320878"/>